<dbReference type="InterPro" id="IPR004226">
    <property type="entry name" value="TBCA"/>
</dbReference>
<evidence type="ECO:0000256" key="4">
    <source>
        <dbReference type="SAM" id="MobiDB-lite"/>
    </source>
</evidence>
<comment type="subcellular location">
    <subcellularLocation>
        <location evidence="3">Cytoplasm</location>
        <location evidence="3">Cytoskeleton</location>
    </subcellularLocation>
</comment>
<keyword evidence="3" id="KW-0206">Cytoskeleton</keyword>
<dbReference type="GO" id="GO:0007023">
    <property type="term" value="P:post-chaperonin tubulin folding pathway"/>
    <property type="evidence" value="ECO:0007669"/>
    <property type="project" value="UniProtKB-UniRule"/>
</dbReference>
<reference evidence="5 6" key="1">
    <citation type="journal article" date="2009" name="Science">
        <title>Green evolution and dynamic adaptations revealed by genomes of the marine picoeukaryotes Micromonas.</title>
        <authorList>
            <person name="Worden A.Z."/>
            <person name="Lee J.H."/>
            <person name="Mock T."/>
            <person name="Rouze P."/>
            <person name="Simmons M.P."/>
            <person name="Aerts A.L."/>
            <person name="Allen A.E."/>
            <person name="Cuvelier M.L."/>
            <person name="Derelle E."/>
            <person name="Everett M.V."/>
            <person name="Foulon E."/>
            <person name="Grimwood J."/>
            <person name="Gundlach H."/>
            <person name="Henrissat B."/>
            <person name="Napoli C."/>
            <person name="McDonald S.M."/>
            <person name="Parker M.S."/>
            <person name="Rombauts S."/>
            <person name="Salamov A."/>
            <person name="Von Dassow P."/>
            <person name="Badger J.H."/>
            <person name="Coutinho P.M."/>
            <person name="Demir E."/>
            <person name="Dubchak I."/>
            <person name="Gentemann C."/>
            <person name="Eikrem W."/>
            <person name="Gready J.E."/>
            <person name="John U."/>
            <person name="Lanier W."/>
            <person name="Lindquist E.A."/>
            <person name="Lucas S."/>
            <person name="Mayer K.F."/>
            <person name="Moreau H."/>
            <person name="Not F."/>
            <person name="Otillar R."/>
            <person name="Panaud O."/>
            <person name="Pangilinan J."/>
            <person name="Paulsen I."/>
            <person name="Piegu B."/>
            <person name="Poliakov A."/>
            <person name="Robbens S."/>
            <person name="Schmutz J."/>
            <person name="Toulza E."/>
            <person name="Wyss T."/>
            <person name="Zelensky A."/>
            <person name="Zhou K."/>
            <person name="Armbrust E.V."/>
            <person name="Bhattacharya D."/>
            <person name="Goodenough U.W."/>
            <person name="Van de Peer Y."/>
            <person name="Grigoriev I.V."/>
        </authorList>
    </citation>
    <scope>NUCLEOTIDE SEQUENCE [LARGE SCALE GENOMIC DNA]</scope>
    <source>
        <strain evidence="5 6">CCMP1545</strain>
    </source>
</reference>
<sequence>MTADNREATRALKIKTGVLTRVRRELAMYSDEVAKETAKLETMKAEGRDPHDVRQQDQVLGESSMMIGDCKTRMENAFNELLAATEEHGEECADSEELAVAKALLDEVEPTLEGA</sequence>
<dbReference type="OrthoDB" id="296187at2759"/>
<dbReference type="STRING" id="564608.C1MV63"/>
<evidence type="ECO:0000313" key="5">
    <source>
        <dbReference type="EMBL" id="EEH56743.1"/>
    </source>
</evidence>
<keyword evidence="2 3" id="KW-0143">Chaperone</keyword>
<dbReference type="GO" id="GO:0007021">
    <property type="term" value="P:tubulin complex assembly"/>
    <property type="evidence" value="ECO:0007669"/>
    <property type="project" value="UniProtKB-UniRule"/>
</dbReference>
<dbReference type="EMBL" id="GG663740">
    <property type="protein sequence ID" value="EEH56743.1"/>
    <property type="molecule type" value="Genomic_DNA"/>
</dbReference>
<dbReference type="GeneID" id="9684761"/>
<gene>
    <name evidence="5" type="ORF">MICPUCDRAFT_27395</name>
</gene>
<evidence type="ECO:0000256" key="2">
    <source>
        <dbReference type="ARBA" id="ARBA00023186"/>
    </source>
</evidence>
<keyword evidence="3" id="KW-0963">Cytoplasm</keyword>
<dbReference type="InterPro" id="IPR036126">
    <property type="entry name" value="TBCA_sf"/>
</dbReference>
<feature type="region of interest" description="Disordered" evidence="4">
    <location>
        <begin position="41"/>
        <end position="60"/>
    </location>
</feature>
<accession>C1MV63</accession>
<dbReference type="PANTHER" id="PTHR21500">
    <property type="entry name" value="TUBULIN-SPECIFIC CHAPERONE A"/>
    <property type="match status" value="1"/>
</dbReference>
<proteinExistence type="inferred from homology"/>
<protein>
    <recommendedName>
        <fullName evidence="3">Tubulin-specific chaperone A</fullName>
    </recommendedName>
</protein>
<dbReference type="Gene3D" id="1.20.58.90">
    <property type="match status" value="1"/>
</dbReference>
<keyword evidence="3" id="KW-0493">Microtubule</keyword>
<dbReference type="GO" id="GO:0005874">
    <property type="term" value="C:microtubule"/>
    <property type="evidence" value="ECO:0007669"/>
    <property type="project" value="UniProtKB-KW"/>
</dbReference>
<dbReference type="SUPFAM" id="SSF46988">
    <property type="entry name" value="Tubulin chaperone cofactor A"/>
    <property type="match status" value="1"/>
</dbReference>
<dbReference type="Pfam" id="PF02970">
    <property type="entry name" value="TBCA"/>
    <property type="match status" value="1"/>
</dbReference>
<evidence type="ECO:0000313" key="6">
    <source>
        <dbReference type="Proteomes" id="UP000001876"/>
    </source>
</evidence>
<evidence type="ECO:0000256" key="1">
    <source>
        <dbReference type="ARBA" id="ARBA00006806"/>
    </source>
</evidence>
<dbReference type="RefSeq" id="XP_003059611.1">
    <property type="nucleotide sequence ID" value="XM_003059565.1"/>
</dbReference>
<name>C1MV63_MICPC</name>
<organism evidence="6">
    <name type="scientific">Micromonas pusilla (strain CCMP1545)</name>
    <name type="common">Picoplanktonic green alga</name>
    <dbReference type="NCBI Taxonomy" id="564608"/>
    <lineage>
        <taxon>Eukaryota</taxon>
        <taxon>Viridiplantae</taxon>
        <taxon>Chlorophyta</taxon>
        <taxon>Mamiellophyceae</taxon>
        <taxon>Mamiellales</taxon>
        <taxon>Mamiellaceae</taxon>
        <taxon>Micromonas</taxon>
    </lineage>
</organism>
<dbReference type="PANTHER" id="PTHR21500:SF0">
    <property type="entry name" value="TUBULIN-SPECIFIC CHAPERONE A"/>
    <property type="match status" value="1"/>
</dbReference>
<dbReference type="GO" id="GO:0048487">
    <property type="term" value="F:beta-tubulin binding"/>
    <property type="evidence" value="ECO:0007669"/>
    <property type="project" value="InterPro"/>
</dbReference>
<dbReference type="AlphaFoldDB" id="C1MV63"/>
<dbReference type="GO" id="GO:0005829">
    <property type="term" value="C:cytosol"/>
    <property type="evidence" value="ECO:0007669"/>
    <property type="project" value="TreeGrafter"/>
</dbReference>
<comment type="similarity">
    <text evidence="1 3">Belongs to the TBCA family.</text>
</comment>
<dbReference type="Proteomes" id="UP000001876">
    <property type="component" value="Unassembled WGS sequence"/>
</dbReference>
<keyword evidence="6" id="KW-1185">Reference proteome</keyword>
<dbReference type="OMA" id="VIQECIM"/>
<dbReference type="eggNOG" id="KOG3470">
    <property type="taxonomic scope" value="Eukaryota"/>
</dbReference>
<feature type="compositionally biased region" description="Basic and acidic residues" evidence="4">
    <location>
        <begin position="41"/>
        <end position="55"/>
    </location>
</feature>
<dbReference type="KEGG" id="mpp:MICPUCDRAFT_27395"/>
<comment type="subunit">
    <text evidence="3">Supercomplex made of cofactors A to E. Cofactors A and D function by capturing and stabilizing tubulin in a quasi-native conformation. Cofactor E binds to the cofactor D-tubulin complex; interaction with cofactor C then causes the release of tubulin polypeptides that are committed to the native state.</text>
</comment>
<evidence type="ECO:0000256" key="3">
    <source>
        <dbReference type="RuleBase" id="RU364030"/>
    </source>
</evidence>